<proteinExistence type="predicted"/>
<name>A0ABZ0TR48_9SPHI</name>
<organism evidence="1 2">
    <name type="scientific">Mucilaginibacter sabulilitoris</name>
    <dbReference type="NCBI Taxonomy" id="1173583"/>
    <lineage>
        <taxon>Bacteria</taxon>
        <taxon>Pseudomonadati</taxon>
        <taxon>Bacteroidota</taxon>
        <taxon>Sphingobacteriia</taxon>
        <taxon>Sphingobacteriales</taxon>
        <taxon>Sphingobacteriaceae</taxon>
        <taxon>Mucilaginibacter</taxon>
    </lineage>
</organism>
<evidence type="ECO:0000313" key="2">
    <source>
        <dbReference type="Proteomes" id="UP001324380"/>
    </source>
</evidence>
<protein>
    <submittedName>
        <fullName evidence="1">Uncharacterized protein</fullName>
    </submittedName>
</protein>
<gene>
    <name evidence="1" type="ORF">SNE25_03795</name>
</gene>
<reference evidence="1 2" key="1">
    <citation type="submission" date="2023-11" db="EMBL/GenBank/DDBJ databases">
        <title>Analysis of the Genomes of Mucilaginibacter gossypii cycad 4 and M. sabulilitoris SNA2: microbes with the potential for plant growth promotion.</title>
        <authorList>
            <person name="Hirsch A.M."/>
            <person name="Humm E."/>
            <person name="Rubbi M."/>
            <person name="Del Vecchio G."/>
            <person name="Ha S.M."/>
            <person name="Pellegrini M."/>
            <person name="Gunsalus R.P."/>
        </authorList>
    </citation>
    <scope>NUCLEOTIDE SEQUENCE [LARGE SCALE GENOMIC DNA]</scope>
    <source>
        <strain evidence="1 2">SNA2</strain>
    </source>
</reference>
<keyword evidence="2" id="KW-1185">Reference proteome</keyword>
<dbReference type="RefSeq" id="WP_321563759.1">
    <property type="nucleotide sequence ID" value="NZ_CP139558.1"/>
</dbReference>
<dbReference type="EMBL" id="CP139558">
    <property type="protein sequence ID" value="WPU94643.1"/>
    <property type="molecule type" value="Genomic_DNA"/>
</dbReference>
<sequence length="187" mass="21189">MIVSEVFAGAYTLKFNSLPAYDEGSVDNHVYDAVYGKDSEYRFTAVYEISVFLTNDLLKRVLIRAKGGGTAIHKTSLVIEEDLIVICCSDTVFCLSLPELTLLWNTKADLATCFEVFKYQSDYIVHGELEISRLSRNGEIIWQQSGADIFVSTKSNEDNFAITDNYILATDWDNRKYKFDFDGNIIV</sequence>
<evidence type="ECO:0000313" key="1">
    <source>
        <dbReference type="EMBL" id="WPU94643.1"/>
    </source>
</evidence>
<dbReference type="Proteomes" id="UP001324380">
    <property type="component" value="Chromosome"/>
</dbReference>
<accession>A0ABZ0TR48</accession>